<name>A0A8S9PJF7_BRACR</name>
<dbReference type="AlphaFoldDB" id="A0A8S9PJF7"/>
<protein>
    <submittedName>
        <fullName evidence="2">Uncharacterized protein</fullName>
    </submittedName>
</protein>
<feature type="compositionally biased region" description="Pro residues" evidence="1">
    <location>
        <begin position="81"/>
        <end position="92"/>
    </location>
</feature>
<dbReference type="EMBL" id="QGKX02001521">
    <property type="protein sequence ID" value="KAF3515220.1"/>
    <property type="molecule type" value="Genomic_DNA"/>
</dbReference>
<feature type="compositionally biased region" description="Low complexity" evidence="1">
    <location>
        <begin position="132"/>
        <end position="142"/>
    </location>
</feature>
<feature type="compositionally biased region" description="Acidic residues" evidence="1">
    <location>
        <begin position="166"/>
        <end position="175"/>
    </location>
</feature>
<sequence length="473" mass="51374">MRRNEEEKIFLTNAKLDKTESFKPVSHTSQNRLFQSTGSTASVPSPGAQSLDPCETTPREETPREEIPLGATPRNAAPREVIPPAPLPPVVSPGPSVGPANVESSREGLTLTSERETPEPSVTDGNKKRSAPDSSASAASQARTESDGPPKKKKKKEKKKKKSVEEQSEPAEDVEGRETRKKTSRSHESSTPAASASAVKTPSAAPQTVVEGGSASEEPWVKFRDRVEFKYVGETPLSFGPTKRVELIRQIKGGRKDLPAVKDLIFKDAYVDAARTKILSDGSMNYVVELYDSALKEAMSKLKHSDKLLRAKDVAHDRKTREFKATIDKVAEERTQLIGRKKAHFLEKFGELKDKFEAAGANIRGLEEEKKALSDEPTGRELGDSTVPLAPDPTTLSASLVVNEGPLVLALGTSVAAPTPDLGVDETEAGFVILFELSDSSTEEESGENWRKLNPSLQLDAQVVEGGPDRIEY</sequence>
<feature type="compositionally biased region" description="Basic and acidic residues" evidence="1">
    <location>
        <begin position="57"/>
        <end position="67"/>
    </location>
</feature>
<evidence type="ECO:0000313" key="3">
    <source>
        <dbReference type="Proteomes" id="UP000712600"/>
    </source>
</evidence>
<gene>
    <name evidence="2" type="ORF">F2Q69_00009071</name>
</gene>
<feature type="compositionally biased region" description="Polar residues" evidence="1">
    <location>
        <begin position="189"/>
        <end position="206"/>
    </location>
</feature>
<feature type="compositionally biased region" description="Polar residues" evidence="1">
    <location>
        <begin position="26"/>
        <end position="43"/>
    </location>
</feature>
<dbReference type="Proteomes" id="UP000712600">
    <property type="component" value="Unassembled WGS sequence"/>
</dbReference>
<accession>A0A8S9PJF7</accession>
<reference evidence="2" key="1">
    <citation type="submission" date="2019-12" db="EMBL/GenBank/DDBJ databases">
        <title>Genome sequencing and annotation of Brassica cretica.</title>
        <authorList>
            <person name="Studholme D.J."/>
            <person name="Sarris P."/>
        </authorList>
    </citation>
    <scope>NUCLEOTIDE SEQUENCE</scope>
    <source>
        <strain evidence="2">PFS-109/04</strain>
        <tissue evidence="2">Leaf</tissue>
    </source>
</reference>
<feature type="region of interest" description="Disordered" evidence="1">
    <location>
        <begin position="370"/>
        <end position="390"/>
    </location>
</feature>
<proteinExistence type="predicted"/>
<evidence type="ECO:0000256" key="1">
    <source>
        <dbReference type="SAM" id="MobiDB-lite"/>
    </source>
</evidence>
<comment type="caution">
    <text evidence="2">The sequence shown here is derived from an EMBL/GenBank/DDBJ whole genome shotgun (WGS) entry which is preliminary data.</text>
</comment>
<feature type="region of interest" description="Disordered" evidence="1">
    <location>
        <begin position="19"/>
        <end position="217"/>
    </location>
</feature>
<feature type="compositionally biased region" description="Basic residues" evidence="1">
    <location>
        <begin position="151"/>
        <end position="162"/>
    </location>
</feature>
<organism evidence="2 3">
    <name type="scientific">Brassica cretica</name>
    <name type="common">Mustard</name>
    <dbReference type="NCBI Taxonomy" id="69181"/>
    <lineage>
        <taxon>Eukaryota</taxon>
        <taxon>Viridiplantae</taxon>
        <taxon>Streptophyta</taxon>
        <taxon>Embryophyta</taxon>
        <taxon>Tracheophyta</taxon>
        <taxon>Spermatophyta</taxon>
        <taxon>Magnoliopsida</taxon>
        <taxon>eudicotyledons</taxon>
        <taxon>Gunneridae</taxon>
        <taxon>Pentapetalae</taxon>
        <taxon>rosids</taxon>
        <taxon>malvids</taxon>
        <taxon>Brassicales</taxon>
        <taxon>Brassicaceae</taxon>
        <taxon>Brassiceae</taxon>
        <taxon>Brassica</taxon>
    </lineage>
</organism>
<feature type="compositionally biased region" description="Basic and acidic residues" evidence="1">
    <location>
        <begin position="370"/>
        <end position="383"/>
    </location>
</feature>
<evidence type="ECO:0000313" key="2">
    <source>
        <dbReference type="EMBL" id="KAF3515220.1"/>
    </source>
</evidence>